<comment type="caution">
    <text evidence="1">The sequence shown here is derived from an EMBL/GenBank/DDBJ whole genome shotgun (WGS) entry which is preliminary data.</text>
</comment>
<dbReference type="SUPFAM" id="SSF53795">
    <property type="entry name" value="PEP carboxykinase-like"/>
    <property type="match status" value="1"/>
</dbReference>
<evidence type="ECO:0008006" key="3">
    <source>
        <dbReference type="Google" id="ProtNLM"/>
    </source>
</evidence>
<dbReference type="RefSeq" id="WP_387346093.1">
    <property type="nucleotide sequence ID" value="NZ_JBIAXI010000024.1"/>
</dbReference>
<dbReference type="Gene3D" id="3.40.50.300">
    <property type="entry name" value="P-loop containing nucleotide triphosphate hydrolases"/>
    <property type="match status" value="1"/>
</dbReference>
<organism evidence="1 2">
    <name type="scientific">Microtetraspora fusca</name>
    <dbReference type="NCBI Taxonomy" id="1997"/>
    <lineage>
        <taxon>Bacteria</taxon>
        <taxon>Bacillati</taxon>
        <taxon>Actinomycetota</taxon>
        <taxon>Actinomycetes</taxon>
        <taxon>Streptosporangiales</taxon>
        <taxon>Streptosporangiaceae</taxon>
        <taxon>Microtetraspora</taxon>
    </lineage>
</organism>
<sequence>MTTDLDLACHVGDVTVTVTSSPADRDRLARHFGDYLAGPIGELDLPGFQLNVNTDPDAFRSAAATFAARATTTVKPVPGVILTEGRTAAGGRCYTVAGDTLEGRPGAWAVSIDGSTIDLYVAESETAPRYALRMAREAMLRTYEDAGGIVFHAAGLDVSGQTVMICAPQGAGKTSTLAALLHGLAGRAALLSNDRLILHGQQSRVVAVPLPVPVARGTLDTYPALWPLTGIKPADLPAEFGTRHKVALPARPFAATFGSTLAATSSLAAIIVPDFTDTARPVSIRRLATEEARHLLGASCFTPSDEFWQPWLVRRTRSDAALATGATTTCARIAANTPCFQVEYGVRGPVDQLQRALAALIGDLL</sequence>
<keyword evidence="2" id="KW-1185">Reference proteome</keyword>
<evidence type="ECO:0000313" key="2">
    <source>
        <dbReference type="Proteomes" id="UP001602119"/>
    </source>
</evidence>
<proteinExistence type="predicted"/>
<name>A0ABW6VF24_MICFU</name>
<reference evidence="1 2" key="1">
    <citation type="submission" date="2024-10" db="EMBL/GenBank/DDBJ databases">
        <title>The Natural Products Discovery Center: Release of the First 8490 Sequenced Strains for Exploring Actinobacteria Biosynthetic Diversity.</title>
        <authorList>
            <person name="Kalkreuter E."/>
            <person name="Kautsar S.A."/>
            <person name="Yang D."/>
            <person name="Bader C.D."/>
            <person name="Teijaro C.N."/>
            <person name="Fluegel L."/>
            <person name="Davis C.M."/>
            <person name="Simpson J.R."/>
            <person name="Lauterbach L."/>
            <person name="Steele A.D."/>
            <person name="Gui C."/>
            <person name="Meng S."/>
            <person name="Li G."/>
            <person name="Viehrig K."/>
            <person name="Ye F."/>
            <person name="Su P."/>
            <person name="Kiefer A.F."/>
            <person name="Nichols A."/>
            <person name="Cepeda A.J."/>
            <person name="Yan W."/>
            <person name="Fan B."/>
            <person name="Jiang Y."/>
            <person name="Adhikari A."/>
            <person name="Zheng C.-J."/>
            <person name="Schuster L."/>
            <person name="Cowan T.M."/>
            <person name="Smanski M.J."/>
            <person name="Chevrette M.G."/>
            <person name="De Carvalho L.P.S."/>
            <person name="Shen B."/>
        </authorList>
    </citation>
    <scope>NUCLEOTIDE SEQUENCE [LARGE SCALE GENOMIC DNA]</scope>
    <source>
        <strain evidence="1 2">NPDC001281</strain>
    </source>
</reference>
<evidence type="ECO:0000313" key="1">
    <source>
        <dbReference type="EMBL" id="MFF4777598.1"/>
    </source>
</evidence>
<accession>A0ABW6VF24</accession>
<dbReference type="InterPro" id="IPR027417">
    <property type="entry name" value="P-loop_NTPase"/>
</dbReference>
<dbReference type="EMBL" id="JBIAXI010000024">
    <property type="protein sequence ID" value="MFF4777598.1"/>
    <property type="molecule type" value="Genomic_DNA"/>
</dbReference>
<dbReference type="Proteomes" id="UP001602119">
    <property type="component" value="Unassembled WGS sequence"/>
</dbReference>
<protein>
    <recommendedName>
        <fullName evidence="3">HPr kinase</fullName>
    </recommendedName>
</protein>
<gene>
    <name evidence="1" type="ORF">ACFY05_32545</name>
</gene>